<dbReference type="Proteomes" id="UP001216899">
    <property type="component" value="Chromosome"/>
</dbReference>
<accession>A0ABY7UPP5</accession>
<keyword evidence="3" id="KW-1185">Reference proteome</keyword>
<proteinExistence type="predicted"/>
<evidence type="ECO:0000313" key="3">
    <source>
        <dbReference type="Proteomes" id="UP001216899"/>
    </source>
</evidence>
<gene>
    <name evidence="2" type="ORF">PRL19_10115</name>
</gene>
<evidence type="ECO:0000256" key="1">
    <source>
        <dbReference type="SAM" id="SignalP"/>
    </source>
</evidence>
<evidence type="ECO:0000313" key="2">
    <source>
        <dbReference type="EMBL" id="WDA11654.1"/>
    </source>
</evidence>
<organism evidence="2 3">
    <name type="scientific">Paracoccus marcusii</name>
    <dbReference type="NCBI Taxonomy" id="59779"/>
    <lineage>
        <taxon>Bacteria</taxon>
        <taxon>Pseudomonadati</taxon>
        <taxon>Pseudomonadota</taxon>
        <taxon>Alphaproteobacteria</taxon>
        <taxon>Rhodobacterales</taxon>
        <taxon>Paracoccaceae</taxon>
        <taxon>Paracoccus</taxon>
    </lineage>
</organism>
<dbReference type="RefSeq" id="WP_273742861.1">
    <property type="nucleotide sequence ID" value="NZ_CP117466.1"/>
</dbReference>
<keyword evidence="1" id="KW-0732">Signal</keyword>
<protein>
    <submittedName>
        <fullName evidence="2">Uncharacterized protein</fullName>
    </submittedName>
</protein>
<feature type="chain" id="PRO_5047391339" evidence="1">
    <location>
        <begin position="19"/>
        <end position="103"/>
    </location>
</feature>
<reference evidence="2 3" key="1">
    <citation type="submission" date="2023-02" db="EMBL/GenBank/DDBJ databases">
        <title>Whole genome sequenc of Paracoccus marcusii MBLB0836.</title>
        <authorList>
            <person name="Seo M.-J."/>
            <person name="Cho E.-S."/>
            <person name="Hwang C.Y."/>
        </authorList>
    </citation>
    <scope>NUCLEOTIDE SEQUENCE [LARGE SCALE GENOMIC DNA]</scope>
    <source>
        <strain evidence="2 3">MBLB0836</strain>
    </source>
</reference>
<sequence length="103" mass="10820">MRSFAIAVIAILAPVAVAAQAIAPAGSTPAQEQMVTDWARYATACRGGAVDGTQETAWGYCGTAEYLLYQLDTQGICLDTSQSTYFSTCTPGALNDPLDGYPF</sequence>
<dbReference type="EMBL" id="CP117466">
    <property type="protein sequence ID" value="WDA11654.1"/>
    <property type="molecule type" value="Genomic_DNA"/>
</dbReference>
<feature type="signal peptide" evidence="1">
    <location>
        <begin position="1"/>
        <end position="18"/>
    </location>
</feature>
<name>A0ABY7UPP5_9RHOB</name>